<dbReference type="InterPro" id="IPR013437">
    <property type="entry name" value="FtsW"/>
</dbReference>
<dbReference type="GO" id="GO:0008360">
    <property type="term" value="P:regulation of cell shape"/>
    <property type="evidence" value="ECO:0007669"/>
    <property type="project" value="UniProtKB-KW"/>
</dbReference>
<feature type="transmembrane region" description="Helical" evidence="7">
    <location>
        <begin position="169"/>
        <end position="186"/>
    </location>
</feature>
<evidence type="ECO:0000256" key="5">
    <source>
        <dbReference type="ARBA" id="ARBA00022989"/>
    </source>
</evidence>
<evidence type="ECO:0000256" key="7">
    <source>
        <dbReference type="SAM" id="Phobius"/>
    </source>
</evidence>
<dbReference type="PANTHER" id="PTHR30474">
    <property type="entry name" value="CELL CYCLE PROTEIN"/>
    <property type="match status" value="1"/>
</dbReference>
<keyword evidence="3 7" id="KW-0812">Transmembrane</keyword>
<dbReference type="AlphaFoldDB" id="A0A0A2V165"/>
<dbReference type="eggNOG" id="COG0772">
    <property type="taxonomic scope" value="Bacteria"/>
</dbReference>
<dbReference type="GO" id="GO:0009252">
    <property type="term" value="P:peptidoglycan biosynthetic process"/>
    <property type="evidence" value="ECO:0007669"/>
    <property type="project" value="InterPro"/>
</dbReference>
<dbReference type="Proteomes" id="UP000030153">
    <property type="component" value="Unassembled WGS sequence"/>
</dbReference>
<feature type="transmembrane region" description="Helical" evidence="7">
    <location>
        <begin position="108"/>
        <end position="132"/>
    </location>
</feature>
<dbReference type="PROSITE" id="PS00428">
    <property type="entry name" value="FTSW_RODA_SPOVE"/>
    <property type="match status" value="1"/>
</dbReference>
<dbReference type="GO" id="GO:0015648">
    <property type="term" value="F:lipid-linked peptidoglycan transporter activity"/>
    <property type="evidence" value="ECO:0007669"/>
    <property type="project" value="TreeGrafter"/>
</dbReference>
<organism evidence="8 9">
    <name type="scientific">Pontibacillus chungwhensis BH030062</name>
    <dbReference type="NCBI Taxonomy" id="1385513"/>
    <lineage>
        <taxon>Bacteria</taxon>
        <taxon>Bacillati</taxon>
        <taxon>Bacillota</taxon>
        <taxon>Bacilli</taxon>
        <taxon>Bacillales</taxon>
        <taxon>Bacillaceae</taxon>
        <taxon>Pontibacillus</taxon>
    </lineage>
</organism>
<dbReference type="GO" id="GO:0005886">
    <property type="term" value="C:plasma membrane"/>
    <property type="evidence" value="ECO:0007669"/>
    <property type="project" value="UniProtKB-SubCell"/>
</dbReference>
<proteinExistence type="predicted"/>
<feature type="transmembrane region" description="Helical" evidence="7">
    <location>
        <begin position="83"/>
        <end position="102"/>
    </location>
</feature>
<reference evidence="8 9" key="1">
    <citation type="submission" date="2013-08" db="EMBL/GenBank/DDBJ databases">
        <title>Genome of Pontibacillus chungwhensis.</title>
        <authorList>
            <person name="Wang Q."/>
            <person name="Wang G."/>
        </authorList>
    </citation>
    <scope>NUCLEOTIDE SEQUENCE [LARGE SCALE GENOMIC DNA]</scope>
    <source>
        <strain evidence="8 9">BH030062</strain>
    </source>
</reference>
<feature type="transmembrane region" description="Helical" evidence="7">
    <location>
        <begin position="12"/>
        <end position="35"/>
    </location>
</feature>
<evidence type="ECO:0000313" key="8">
    <source>
        <dbReference type="EMBL" id="KGP92773.1"/>
    </source>
</evidence>
<evidence type="ECO:0000313" key="9">
    <source>
        <dbReference type="Proteomes" id="UP000030153"/>
    </source>
</evidence>
<dbReference type="PANTHER" id="PTHR30474:SF13">
    <property type="entry name" value="STAGE V SPORULATION PROTEIN E"/>
    <property type="match status" value="1"/>
</dbReference>
<keyword evidence="4" id="KW-0133">Cell shape</keyword>
<keyword evidence="5 7" id="KW-1133">Transmembrane helix</keyword>
<comment type="subcellular location">
    <subcellularLocation>
        <location evidence="1">Cell membrane</location>
        <topology evidence="1">Multi-pass membrane protein</topology>
    </subcellularLocation>
</comment>
<dbReference type="GO" id="GO:0051301">
    <property type="term" value="P:cell division"/>
    <property type="evidence" value="ECO:0007669"/>
    <property type="project" value="InterPro"/>
</dbReference>
<gene>
    <name evidence="8" type="ORF">N780_10455</name>
</gene>
<dbReference type="InterPro" id="IPR001182">
    <property type="entry name" value="FtsW/RodA"/>
</dbReference>
<feature type="transmembrane region" description="Helical" evidence="7">
    <location>
        <begin position="269"/>
        <end position="295"/>
    </location>
</feature>
<dbReference type="InterPro" id="IPR018365">
    <property type="entry name" value="Cell_cycle_FtsW-rel_CS"/>
</dbReference>
<keyword evidence="2" id="KW-1003">Cell membrane</keyword>
<dbReference type="STRING" id="1385513.N780_10455"/>
<dbReference type="NCBIfam" id="TIGR02615">
    <property type="entry name" value="spoVE"/>
    <property type="match status" value="1"/>
</dbReference>
<feature type="transmembrane region" description="Helical" evidence="7">
    <location>
        <begin position="307"/>
        <end position="332"/>
    </location>
</feature>
<evidence type="ECO:0000256" key="2">
    <source>
        <dbReference type="ARBA" id="ARBA00022475"/>
    </source>
</evidence>
<comment type="caution">
    <text evidence="8">The sequence shown here is derived from an EMBL/GenBank/DDBJ whole genome shotgun (WGS) entry which is preliminary data.</text>
</comment>
<dbReference type="GO" id="GO:0032153">
    <property type="term" value="C:cell division site"/>
    <property type="evidence" value="ECO:0007669"/>
    <property type="project" value="TreeGrafter"/>
</dbReference>
<feature type="transmembrane region" description="Helical" evidence="7">
    <location>
        <begin position="55"/>
        <end position="76"/>
    </location>
</feature>
<feature type="transmembrane region" description="Helical" evidence="7">
    <location>
        <begin position="144"/>
        <end position="163"/>
    </location>
</feature>
<accession>A0A0A2V165</accession>
<feature type="transmembrane region" description="Helical" evidence="7">
    <location>
        <begin position="193"/>
        <end position="213"/>
    </location>
</feature>
<dbReference type="Pfam" id="PF01098">
    <property type="entry name" value="FTSW_RODA_SPOVE"/>
    <property type="match status" value="1"/>
</dbReference>
<keyword evidence="9" id="KW-1185">Reference proteome</keyword>
<evidence type="ECO:0000256" key="4">
    <source>
        <dbReference type="ARBA" id="ARBA00022960"/>
    </source>
</evidence>
<dbReference type="EMBL" id="AVBG01000001">
    <property type="protein sequence ID" value="KGP92773.1"/>
    <property type="molecule type" value="Genomic_DNA"/>
</dbReference>
<dbReference type="RefSeq" id="WP_036778457.1">
    <property type="nucleotide sequence ID" value="NZ_AVBG01000001.1"/>
</dbReference>
<feature type="transmembrane region" description="Helical" evidence="7">
    <location>
        <begin position="344"/>
        <end position="365"/>
    </location>
</feature>
<dbReference type="OrthoDB" id="9768187at2"/>
<keyword evidence="6 7" id="KW-0472">Membrane</keyword>
<dbReference type="NCBIfam" id="TIGR02614">
    <property type="entry name" value="ftsW"/>
    <property type="match status" value="1"/>
</dbReference>
<dbReference type="InterPro" id="IPR013438">
    <property type="entry name" value="SpoVE"/>
</dbReference>
<name>A0A0A2V165_9BACI</name>
<sequence length="371" mass="40117">MLQSRTKQLHKAPDLLLIIAIFSLLLIGVIMVYSASAIWATYKFDDSFFFAKRQLLFAGAGIVAMFGFMNIPYLTWRNSSKTLLIVCFILLLAVLIPGVGMVRGGARSWIGVGAFSIQPSEFMKLGLIIFLARYLADHQKKITSFTKGFLPSLSLVMVAFGFIMLQPDLGTGVVLVGTCMLMIFVSGARIAHFVGLGVLGLAGFAGLIISAPYRMQRITAFLNPWEDPLGAGFQIIQSLYAIGPGGLMGLGLGQSLQKFYYLPEPQTDFIFAILAEELGFIGGTLVLLLFFLLLWRGIRVALSAPDTFGSLLALGIVGMITIQVMINISVVTGLMPVTGITLPFLSYGGSSLTLTLCSVGILLNISRYAKL</sequence>
<evidence type="ECO:0000256" key="1">
    <source>
        <dbReference type="ARBA" id="ARBA00004651"/>
    </source>
</evidence>
<evidence type="ECO:0000256" key="6">
    <source>
        <dbReference type="ARBA" id="ARBA00023136"/>
    </source>
</evidence>
<protein>
    <submittedName>
        <fullName evidence="8">Stage V sporulation protein E</fullName>
    </submittedName>
</protein>
<evidence type="ECO:0000256" key="3">
    <source>
        <dbReference type="ARBA" id="ARBA00022692"/>
    </source>
</evidence>